<dbReference type="RefSeq" id="WP_129330933.1">
    <property type="nucleotide sequence ID" value="NZ_SDVB01000170.1"/>
</dbReference>
<keyword evidence="1" id="KW-0472">Membrane</keyword>
<dbReference type="EMBL" id="SDVB01000170">
    <property type="protein sequence ID" value="RYC17320.1"/>
    <property type="molecule type" value="Genomic_DNA"/>
</dbReference>
<reference evidence="2 3" key="1">
    <citation type="submission" date="2019-01" db="EMBL/GenBank/DDBJ databases">
        <authorList>
            <person name="Deng T."/>
        </authorList>
    </citation>
    <scope>NUCLEOTIDE SEQUENCE [LARGE SCALE GENOMIC DNA]</scope>
    <source>
        <strain evidence="2 3">F8825</strain>
    </source>
</reference>
<gene>
    <name evidence="2" type="ORF">EUU22_04825</name>
</gene>
<keyword evidence="1" id="KW-0812">Transmembrane</keyword>
<keyword evidence="1" id="KW-1133">Transmembrane helix</keyword>
<comment type="caution">
    <text evidence="2">The sequence shown here is derived from an EMBL/GenBank/DDBJ whole genome shotgun (WGS) entry which is preliminary data.</text>
</comment>
<sequence length="241" mass="26150">MFSKSIALFRANVGVFAVLISIYGIGKFCTEIFVIKNSYASTLFYIYIGHNIQVAILKDESLVRLFGYVPSFPGLLYILKCAFIFLFGLLLAALATYTVANLMPPLVSHKGSITGLLVVIFVVTMPLSLALFGTWLPADIMKREKSVGEALERGRKKLIKTYARYFVANTLSLALPILVSLLLGRIGNVVPTSSPAATLFELASAICVSATEVLSATPLFVLPAMLYRDAVFQPTPAQKAG</sequence>
<feature type="transmembrane region" description="Helical" evidence="1">
    <location>
        <begin position="203"/>
        <end position="227"/>
    </location>
</feature>
<evidence type="ECO:0000313" key="2">
    <source>
        <dbReference type="EMBL" id="RYC17320.1"/>
    </source>
</evidence>
<accession>A0A4Q2TF52</accession>
<feature type="transmembrane region" description="Helical" evidence="1">
    <location>
        <begin position="7"/>
        <end position="26"/>
    </location>
</feature>
<evidence type="ECO:0000256" key="1">
    <source>
        <dbReference type="SAM" id="Phobius"/>
    </source>
</evidence>
<dbReference type="Proteomes" id="UP000291088">
    <property type="component" value="Unassembled WGS sequence"/>
</dbReference>
<feature type="transmembrane region" description="Helical" evidence="1">
    <location>
        <begin position="77"/>
        <end position="100"/>
    </location>
</feature>
<evidence type="ECO:0000313" key="3">
    <source>
        <dbReference type="Proteomes" id="UP000291088"/>
    </source>
</evidence>
<dbReference type="AlphaFoldDB" id="A0A4Q2TF52"/>
<feature type="transmembrane region" description="Helical" evidence="1">
    <location>
        <begin position="162"/>
        <end position="183"/>
    </location>
</feature>
<organism evidence="2 3">
    <name type="scientific">Ciceribacter ferrooxidans</name>
    <dbReference type="NCBI Taxonomy" id="2509717"/>
    <lineage>
        <taxon>Bacteria</taxon>
        <taxon>Pseudomonadati</taxon>
        <taxon>Pseudomonadota</taxon>
        <taxon>Alphaproteobacteria</taxon>
        <taxon>Hyphomicrobiales</taxon>
        <taxon>Rhizobiaceae</taxon>
        <taxon>Ciceribacter</taxon>
    </lineage>
</organism>
<name>A0A4Q2TF52_9HYPH</name>
<keyword evidence="3" id="KW-1185">Reference proteome</keyword>
<protein>
    <submittedName>
        <fullName evidence="2">Uncharacterized protein</fullName>
    </submittedName>
</protein>
<feature type="transmembrane region" description="Helical" evidence="1">
    <location>
        <begin position="112"/>
        <end position="136"/>
    </location>
</feature>
<proteinExistence type="predicted"/>